<dbReference type="Bgee" id="ENSCHIG00000022451">
    <property type="expression patterns" value="Expressed in spleen and 10 other cell types or tissues"/>
</dbReference>
<evidence type="ECO:0000256" key="5">
    <source>
        <dbReference type="ARBA" id="ARBA00022989"/>
    </source>
</evidence>
<keyword evidence="7 10" id="KW-0472">Membrane</keyword>
<evidence type="ECO:0000256" key="7">
    <source>
        <dbReference type="ARBA" id="ARBA00023136"/>
    </source>
</evidence>
<dbReference type="Gene3D" id="2.60.490.10">
    <property type="entry name" value="atp-gated p2x4 ion channel domain"/>
    <property type="match status" value="1"/>
</dbReference>
<dbReference type="GeneTree" id="ENSGT01020000230351"/>
<evidence type="ECO:0000256" key="4">
    <source>
        <dbReference type="ARBA" id="ARBA00022692"/>
    </source>
</evidence>
<keyword evidence="8" id="KW-1071">Ligand-gated ion channel</keyword>
<dbReference type="Gene3D" id="1.10.287.940">
    <property type="entry name" value="atp-gated p2x4 ion channel"/>
    <property type="match status" value="2"/>
</dbReference>
<comment type="subcellular location">
    <subcellularLocation>
        <location evidence="1">Endomembrane system</location>
    </subcellularLocation>
</comment>
<evidence type="ECO:0000256" key="3">
    <source>
        <dbReference type="ARBA" id="ARBA00022448"/>
    </source>
</evidence>
<protein>
    <submittedName>
        <fullName evidence="11">Purinergic receptor P2X 7</fullName>
    </submittedName>
</protein>
<sequence length="266" mass="30397">MTACCSWNDVFQYETDKIIRIQSKTYGTIKWFFHVVLFSYIGFALVSDKRYQRKEPVISSVHSKIKGIAEVKKEIMENGQKKVVQSVFDMADYTFPLQGNSFFMMTNFLKTEGQEQGLCPEYPTRRTLCSSDRGCKKGWLGPLSKGIQTGRCVDYKEKQKTCEVFAWCPVEAAEKAPAPALLVSAENFTVLIKNNIDFPGHNYTTYAKYYKENNTEKRTLIKAYGIRFDILVFGTGGKFDIIQLIVYIGSTLSYFGLVRDSFPHTL</sequence>
<dbReference type="GO" id="GO:0005886">
    <property type="term" value="C:plasma membrane"/>
    <property type="evidence" value="ECO:0007669"/>
    <property type="project" value="TreeGrafter"/>
</dbReference>
<dbReference type="GO" id="GO:0005524">
    <property type="term" value="F:ATP binding"/>
    <property type="evidence" value="ECO:0007669"/>
    <property type="project" value="InterPro"/>
</dbReference>
<dbReference type="AlphaFoldDB" id="A0A452FP81"/>
<evidence type="ECO:0000313" key="11">
    <source>
        <dbReference type="Ensembl" id="ENSCHIP00000026094.1"/>
    </source>
</evidence>
<evidence type="ECO:0000256" key="10">
    <source>
        <dbReference type="SAM" id="Phobius"/>
    </source>
</evidence>
<dbReference type="PRINTS" id="PR01314">
    <property type="entry name" value="P2X7RECEPTOR"/>
</dbReference>
<dbReference type="GO" id="GO:0004931">
    <property type="term" value="F:extracellularly ATP-gated monoatomic cation channel activity"/>
    <property type="evidence" value="ECO:0007669"/>
    <property type="project" value="TreeGrafter"/>
</dbReference>
<dbReference type="PANTHER" id="PTHR10125:SF13">
    <property type="entry name" value="P2X PURINOCEPTOR 7"/>
    <property type="match status" value="1"/>
</dbReference>
<accession>A0A452FP81</accession>
<keyword evidence="12" id="KW-1185">Reference proteome</keyword>
<reference evidence="11" key="2">
    <citation type="submission" date="2025-08" db="UniProtKB">
        <authorList>
            <consortium name="Ensembl"/>
        </authorList>
    </citation>
    <scope>IDENTIFICATION</scope>
</reference>
<reference evidence="11 12" key="1">
    <citation type="submission" date="2016-04" db="EMBL/GenBank/DDBJ databases">
        <title>Polished mammalian reference genomes with single-molecule sequencing and chromosome conformation capture applied to the Capra hircus genome.</title>
        <authorList>
            <person name="Bickhart D.M."/>
            <person name="Koren S."/>
            <person name="Rosen B."/>
            <person name="Hastie A."/>
            <person name="Liachko I."/>
            <person name="Sullivan S.T."/>
            <person name="Burton J."/>
            <person name="Sayre B.L."/>
            <person name="Huson H.J."/>
            <person name="Lee J."/>
            <person name="Lam E."/>
            <person name="Kelley C.M."/>
            <person name="Hutchison J.L."/>
            <person name="Zhou Y."/>
            <person name="Sun J."/>
            <person name="Crisa A."/>
            <person name="Schwartz J.C."/>
            <person name="Hammond J.A."/>
            <person name="Schroeder S.G."/>
            <person name="Liu G.E."/>
            <person name="Dunham M."/>
            <person name="Shendure J."/>
            <person name="Sonstegard T.S."/>
            <person name="Phillippy A.M."/>
            <person name="Van Tassell C.P."/>
            <person name="Smith T.P."/>
        </authorList>
    </citation>
    <scope>NUCLEOTIDE SEQUENCE [LARGE SCALE GENOMIC DNA]</scope>
</reference>
<dbReference type="GO" id="GO:0098794">
    <property type="term" value="C:postsynapse"/>
    <property type="evidence" value="ECO:0007669"/>
    <property type="project" value="GOC"/>
</dbReference>
<proteinExistence type="inferred from homology"/>
<dbReference type="GO" id="GO:0001614">
    <property type="term" value="F:purinergic nucleotide receptor activity"/>
    <property type="evidence" value="ECO:0007669"/>
    <property type="project" value="InterPro"/>
</dbReference>
<dbReference type="InterPro" id="IPR027309">
    <property type="entry name" value="P2X_extracellular_dom_sf"/>
</dbReference>
<dbReference type="EMBL" id="LWLT01000018">
    <property type="status" value="NOT_ANNOTATED_CDS"/>
    <property type="molecule type" value="Genomic_DNA"/>
</dbReference>
<evidence type="ECO:0000256" key="8">
    <source>
        <dbReference type="ARBA" id="ARBA00023286"/>
    </source>
</evidence>
<dbReference type="InterPro" id="IPR003050">
    <property type="entry name" value="P2X7_purinoceptor"/>
</dbReference>
<keyword evidence="5 10" id="KW-1133">Transmembrane helix</keyword>
<evidence type="ECO:0000313" key="12">
    <source>
        <dbReference type="Proteomes" id="UP000291000"/>
    </source>
</evidence>
<dbReference type="PANTHER" id="PTHR10125">
    <property type="entry name" value="P2X PURINOCEPTOR"/>
    <property type="match status" value="1"/>
</dbReference>
<reference evidence="11" key="3">
    <citation type="submission" date="2025-09" db="UniProtKB">
        <authorList>
            <consortium name="Ensembl"/>
        </authorList>
    </citation>
    <scope>IDENTIFICATION</scope>
</reference>
<dbReference type="InterPro" id="IPR059116">
    <property type="entry name" value="P2X_receptor"/>
</dbReference>
<evidence type="ECO:0000256" key="2">
    <source>
        <dbReference type="ARBA" id="ARBA00009848"/>
    </source>
</evidence>
<dbReference type="Proteomes" id="UP000291000">
    <property type="component" value="Chromosome 17"/>
</dbReference>
<organism evidence="11 12">
    <name type="scientific">Capra hircus</name>
    <name type="common">Goat</name>
    <dbReference type="NCBI Taxonomy" id="9925"/>
    <lineage>
        <taxon>Eukaryota</taxon>
        <taxon>Metazoa</taxon>
        <taxon>Chordata</taxon>
        <taxon>Craniata</taxon>
        <taxon>Vertebrata</taxon>
        <taxon>Euteleostomi</taxon>
        <taxon>Mammalia</taxon>
        <taxon>Eutheria</taxon>
        <taxon>Laurasiatheria</taxon>
        <taxon>Artiodactyla</taxon>
        <taxon>Ruminantia</taxon>
        <taxon>Pecora</taxon>
        <taxon>Bovidae</taxon>
        <taxon>Caprinae</taxon>
        <taxon>Capra</taxon>
    </lineage>
</organism>
<evidence type="ECO:0000256" key="1">
    <source>
        <dbReference type="ARBA" id="ARBA00004308"/>
    </source>
</evidence>
<keyword evidence="4 10" id="KW-0812">Transmembrane</keyword>
<evidence type="ECO:0000256" key="6">
    <source>
        <dbReference type="ARBA" id="ARBA00023065"/>
    </source>
</evidence>
<gene>
    <name evidence="11" type="primary">P2RX7</name>
</gene>
<evidence type="ECO:0000256" key="9">
    <source>
        <dbReference type="ARBA" id="ARBA00023303"/>
    </source>
</evidence>
<keyword evidence="6" id="KW-0406">Ion transport</keyword>
<dbReference type="GO" id="GO:0012505">
    <property type="term" value="C:endomembrane system"/>
    <property type="evidence" value="ECO:0007669"/>
    <property type="project" value="UniProtKB-SubCell"/>
</dbReference>
<name>A0A452FP81_CAPHI</name>
<feature type="transmembrane region" description="Helical" evidence="10">
    <location>
        <begin position="29"/>
        <end position="46"/>
    </location>
</feature>
<comment type="similarity">
    <text evidence="2">Belongs to the P2X receptor family.</text>
</comment>
<dbReference type="OMA" id="KCPETHD"/>
<dbReference type="Ensembl" id="ENSCHIT00000033956.1">
    <property type="protein sequence ID" value="ENSCHIP00000026094.1"/>
    <property type="gene ID" value="ENSCHIG00000022451.1"/>
</dbReference>
<keyword evidence="3" id="KW-0813">Transport</keyword>
<keyword evidence="9" id="KW-0407">Ion channel</keyword>
<dbReference type="Pfam" id="PF00864">
    <property type="entry name" value="P2X_receptor"/>
    <property type="match status" value="1"/>
</dbReference>
<dbReference type="GO" id="GO:0070588">
    <property type="term" value="P:calcium ion transmembrane transport"/>
    <property type="evidence" value="ECO:0007669"/>
    <property type="project" value="TreeGrafter"/>
</dbReference>